<comment type="function">
    <text evidence="9">Catalyzes the phospholipid dependent N-acylation of the N-terminal cysteine of apolipoprotein, the last step in lipoprotein maturation.</text>
</comment>
<dbReference type="InterPro" id="IPR004563">
    <property type="entry name" value="Apolipo_AcylTrfase"/>
</dbReference>
<evidence type="ECO:0000256" key="8">
    <source>
        <dbReference type="ARBA" id="ARBA00023315"/>
    </source>
</evidence>
<gene>
    <name evidence="9 11" type="primary">lnt</name>
    <name evidence="11" type="ORF">K1W69_12150</name>
</gene>
<dbReference type="CDD" id="cd07571">
    <property type="entry name" value="ALP_N-acyl_transferase"/>
    <property type="match status" value="1"/>
</dbReference>
<evidence type="ECO:0000313" key="12">
    <source>
        <dbReference type="Proteomes" id="UP001196509"/>
    </source>
</evidence>
<evidence type="ECO:0000256" key="5">
    <source>
        <dbReference type="ARBA" id="ARBA00022692"/>
    </source>
</evidence>
<dbReference type="GO" id="GO:0005886">
    <property type="term" value="C:plasma membrane"/>
    <property type="evidence" value="ECO:0007669"/>
    <property type="project" value="UniProtKB-SubCell"/>
</dbReference>
<keyword evidence="12" id="KW-1185">Reference proteome</keyword>
<name>A0AAE3D006_9HYPH</name>
<evidence type="ECO:0000256" key="6">
    <source>
        <dbReference type="ARBA" id="ARBA00022989"/>
    </source>
</evidence>
<dbReference type="SUPFAM" id="SSF56317">
    <property type="entry name" value="Carbon-nitrogen hydrolase"/>
    <property type="match status" value="1"/>
</dbReference>
<dbReference type="Gene3D" id="3.60.110.10">
    <property type="entry name" value="Carbon-nitrogen hydrolase"/>
    <property type="match status" value="1"/>
</dbReference>
<dbReference type="HAMAP" id="MF_01148">
    <property type="entry name" value="Lnt"/>
    <property type="match status" value="1"/>
</dbReference>
<dbReference type="GO" id="GO:0016410">
    <property type="term" value="F:N-acyltransferase activity"/>
    <property type="evidence" value="ECO:0007669"/>
    <property type="project" value="UniProtKB-UniRule"/>
</dbReference>
<comment type="subcellular location">
    <subcellularLocation>
        <location evidence="1 9">Cell membrane</location>
        <topology evidence="1 9">Multi-pass membrane protein</topology>
    </subcellularLocation>
</comment>
<evidence type="ECO:0000256" key="9">
    <source>
        <dbReference type="HAMAP-Rule" id="MF_01148"/>
    </source>
</evidence>
<keyword evidence="6 9" id="KW-1133">Transmembrane helix</keyword>
<feature type="transmembrane region" description="Helical" evidence="9">
    <location>
        <begin position="136"/>
        <end position="157"/>
    </location>
</feature>
<feature type="transmembrane region" description="Helical" evidence="9">
    <location>
        <begin position="20"/>
        <end position="48"/>
    </location>
</feature>
<dbReference type="Pfam" id="PF20154">
    <property type="entry name" value="LNT_N"/>
    <property type="match status" value="1"/>
</dbReference>
<accession>A0AAE3D006</accession>
<comment type="similarity">
    <text evidence="2 9">Belongs to the CN hydrolase family. Apolipoprotein N-acyltransferase subfamily.</text>
</comment>
<dbReference type="NCBIfam" id="TIGR00546">
    <property type="entry name" value="lnt"/>
    <property type="match status" value="1"/>
</dbReference>
<dbReference type="Pfam" id="PF00795">
    <property type="entry name" value="CN_hydrolase"/>
    <property type="match status" value="1"/>
</dbReference>
<dbReference type="Proteomes" id="UP001196509">
    <property type="component" value="Unassembled WGS sequence"/>
</dbReference>
<dbReference type="PANTHER" id="PTHR38686:SF1">
    <property type="entry name" value="APOLIPOPROTEIN N-ACYLTRANSFERASE"/>
    <property type="match status" value="1"/>
</dbReference>
<comment type="pathway">
    <text evidence="9">Protein modification; lipoprotein biosynthesis (N-acyl transfer).</text>
</comment>
<dbReference type="RefSeq" id="WP_220228610.1">
    <property type="nucleotide sequence ID" value="NZ_JAICBX010000002.1"/>
</dbReference>
<organism evidence="11 12">
    <name type="scientific">Flavimaribacter sediminis</name>
    <dbReference type="NCBI Taxonomy" id="2865987"/>
    <lineage>
        <taxon>Bacteria</taxon>
        <taxon>Pseudomonadati</taxon>
        <taxon>Pseudomonadota</taxon>
        <taxon>Alphaproteobacteria</taxon>
        <taxon>Hyphomicrobiales</taxon>
        <taxon>Rhizobiaceae</taxon>
        <taxon>Flavimaribacter</taxon>
    </lineage>
</organism>
<dbReference type="GO" id="GO:0042158">
    <property type="term" value="P:lipoprotein biosynthetic process"/>
    <property type="evidence" value="ECO:0007669"/>
    <property type="project" value="UniProtKB-UniRule"/>
</dbReference>
<dbReference type="EMBL" id="JAICBX010000002">
    <property type="protein sequence ID" value="MBW8637940.1"/>
    <property type="molecule type" value="Genomic_DNA"/>
</dbReference>
<evidence type="ECO:0000313" key="11">
    <source>
        <dbReference type="EMBL" id="MBW8637940.1"/>
    </source>
</evidence>
<feature type="transmembrane region" description="Helical" evidence="9">
    <location>
        <begin position="501"/>
        <end position="521"/>
    </location>
</feature>
<evidence type="ECO:0000256" key="2">
    <source>
        <dbReference type="ARBA" id="ARBA00010065"/>
    </source>
</evidence>
<keyword evidence="8 9" id="KW-0012">Acyltransferase</keyword>
<keyword evidence="5 9" id="KW-0812">Transmembrane</keyword>
<dbReference type="AlphaFoldDB" id="A0AAE3D006"/>
<evidence type="ECO:0000256" key="3">
    <source>
        <dbReference type="ARBA" id="ARBA00022475"/>
    </source>
</evidence>
<keyword evidence="3 9" id="KW-1003">Cell membrane</keyword>
<sequence>MERLAGKITLSWGASRWACAFGAGALAVLALAPFDFFAVLFVSFPFLVWLLDGATGDPDAGFLRRLSPAFWTGWWFGFGYFVAGLWWLANALFAEGYAFVWALPFAVFGLPAMLAVFYGLAAALARAMWCDGAGRLAALALAFGLAEWLRGFVFTGFPWNTIGYGAMPTPLLMQSSMIVGIYGVSALTVFVASVPALLVTRDGLRAALLVAALLVAAHIGFGFWSLAQPGDEADSGAVVRIVQPSVPQSSKWDVEEREEIFSTLLRLSSANAGSGARPGLIVWPETALPFLLTENPDALGRIADMLQEGQVLLTGAVRQENSGGATRYYNSILVIDDAGEIVTAADKVHLVPFGEYLPFQELMESIGLQAIATMPGAFSAASSRATAPLPDGRHFLPLICYEVIFPDGVDAAGPAADFIVNVTNDAWYGVTPGPWQHFRQAQVRAVETGLPMIRAANNGISAGINARGQVLDGLLQNVIASVDLNIPYKRHLIVGSIGRSLLFLVIIAVLLAWALSCRFGFLSRSN</sequence>
<evidence type="ECO:0000259" key="10">
    <source>
        <dbReference type="PROSITE" id="PS50263"/>
    </source>
</evidence>
<protein>
    <recommendedName>
        <fullName evidence="9">Apolipoprotein N-acyltransferase</fullName>
        <shortName evidence="9">ALP N-acyltransferase</shortName>
        <ecNumber evidence="9">2.3.1.269</ecNumber>
    </recommendedName>
</protein>
<dbReference type="InterPro" id="IPR036526">
    <property type="entry name" value="C-N_Hydrolase_sf"/>
</dbReference>
<evidence type="ECO:0000256" key="4">
    <source>
        <dbReference type="ARBA" id="ARBA00022679"/>
    </source>
</evidence>
<dbReference type="InterPro" id="IPR045378">
    <property type="entry name" value="LNT_N"/>
</dbReference>
<evidence type="ECO:0000256" key="7">
    <source>
        <dbReference type="ARBA" id="ARBA00023136"/>
    </source>
</evidence>
<evidence type="ECO:0000256" key="1">
    <source>
        <dbReference type="ARBA" id="ARBA00004651"/>
    </source>
</evidence>
<feature type="transmembrane region" description="Helical" evidence="9">
    <location>
        <begin position="177"/>
        <end position="199"/>
    </location>
</feature>
<feature type="transmembrane region" description="Helical" evidence="9">
    <location>
        <begin position="206"/>
        <end position="227"/>
    </location>
</feature>
<dbReference type="PANTHER" id="PTHR38686">
    <property type="entry name" value="APOLIPOPROTEIN N-ACYLTRANSFERASE"/>
    <property type="match status" value="1"/>
</dbReference>
<feature type="transmembrane region" description="Helical" evidence="9">
    <location>
        <begin position="101"/>
        <end position="124"/>
    </location>
</feature>
<proteinExistence type="inferred from homology"/>
<comment type="catalytic activity">
    <reaction evidence="9">
        <text>N-terminal S-1,2-diacyl-sn-glyceryl-L-cysteinyl-[lipoprotein] + a glycerophospholipid = N-acyl-S-1,2-diacyl-sn-glyceryl-L-cysteinyl-[lipoprotein] + a 2-acyl-sn-glycero-3-phospholipid + H(+)</text>
        <dbReference type="Rhea" id="RHEA:48228"/>
        <dbReference type="Rhea" id="RHEA-COMP:14681"/>
        <dbReference type="Rhea" id="RHEA-COMP:14684"/>
        <dbReference type="ChEBI" id="CHEBI:15378"/>
        <dbReference type="ChEBI" id="CHEBI:136912"/>
        <dbReference type="ChEBI" id="CHEBI:140656"/>
        <dbReference type="ChEBI" id="CHEBI:140657"/>
        <dbReference type="ChEBI" id="CHEBI:140660"/>
        <dbReference type="EC" id="2.3.1.269"/>
    </reaction>
</comment>
<dbReference type="EC" id="2.3.1.269" evidence="9"/>
<comment type="caution">
    <text evidence="11">The sequence shown here is derived from an EMBL/GenBank/DDBJ whole genome shotgun (WGS) entry which is preliminary data.</text>
</comment>
<keyword evidence="7 9" id="KW-0472">Membrane</keyword>
<feature type="transmembrane region" description="Helical" evidence="9">
    <location>
        <begin position="69"/>
        <end position="89"/>
    </location>
</feature>
<feature type="domain" description="CN hydrolase" evidence="10">
    <location>
        <begin position="242"/>
        <end position="499"/>
    </location>
</feature>
<dbReference type="InterPro" id="IPR003010">
    <property type="entry name" value="C-N_Hydrolase"/>
</dbReference>
<dbReference type="PROSITE" id="PS50263">
    <property type="entry name" value="CN_HYDROLASE"/>
    <property type="match status" value="1"/>
</dbReference>
<keyword evidence="4 9" id="KW-0808">Transferase</keyword>
<reference evidence="11" key="1">
    <citation type="submission" date="2021-08" db="EMBL/GenBank/DDBJ databases">
        <title>Hoeflea bacterium WL0058 sp. nov., isolated from the sediment.</title>
        <authorList>
            <person name="Wang L."/>
            <person name="Zhang D."/>
        </authorList>
    </citation>
    <scope>NUCLEOTIDE SEQUENCE</scope>
    <source>
        <strain evidence="11">WL0058</strain>
    </source>
</reference>